<sequence length="409" mass="44477">MSVHEPHSAIGAAVPDSAGPPVIDPDALLADQLGLFDDLRGRCPIAVDGRLGVAVLGHAEAVRVLDDPGTFSSAVSAQHAAVPNGFDPPMHTQYRELIDRFFTRERTAEFEPDCKTAAAELVAALPGDEPVEIMGRFALDFALRVQRRWLGWPLSTELALREWVVRRHHAMVDGDPVVQGSIAEEFDHVIRAVLADRRSGSGPRRNDLTQELLEQQIDGRPLSDPELISILRNWTVGELATIAASVGIVIRYLAVHPDLQDRLRQHPAMIATSIDEILRIVPPLISNRRVTTRAVDLGGFTIPAHERVTVLWASANRDESVFGSDNHFDAVGHAADNLLYGRGIHNCPGAGLARMELRTVTEELLARMVLIELAEDAPDPAPFPDGGYRSVSVRFTTGPVLAPQAAAMA</sequence>
<dbReference type="PANTHER" id="PTHR46696:SF6">
    <property type="entry name" value="P450, PUTATIVE (EUROFUNG)-RELATED"/>
    <property type="match status" value="1"/>
</dbReference>
<dbReference type="GO" id="GO:0016705">
    <property type="term" value="F:oxidoreductase activity, acting on paired donors, with incorporation or reduction of molecular oxygen"/>
    <property type="evidence" value="ECO:0007669"/>
    <property type="project" value="InterPro"/>
</dbReference>
<dbReference type="GO" id="GO:0004497">
    <property type="term" value="F:monooxygenase activity"/>
    <property type="evidence" value="ECO:0007669"/>
    <property type="project" value="InterPro"/>
</dbReference>
<dbReference type="SUPFAM" id="SSF48264">
    <property type="entry name" value="Cytochrome P450"/>
    <property type="match status" value="1"/>
</dbReference>
<protein>
    <submittedName>
        <fullName evidence="2">Cytochrome P450</fullName>
    </submittedName>
</protein>
<dbReference type="GO" id="GO:0005506">
    <property type="term" value="F:iron ion binding"/>
    <property type="evidence" value="ECO:0007669"/>
    <property type="project" value="InterPro"/>
</dbReference>
<evidence type="ECO:0000313" key="2">
    <source>
        <dbReference type="EMBL" id="TXN30601.1"/>
    </source>
</evidence>
<dbReference type="Gene3D" id="1.10.630.10">
    <property type="entry name" value="Cytochrome P450"/>
    <property type="match status" value="1"/>
</dbReference>
<dbReference type="GO" id="GO:0020037">
    <property type="term" value="F:heme binding"/>
    <property type="evidence" value="ECO:0007669"/>
    <property type="project" value="InterPro"/>
</dbReference>
<comment type="similarity">
    <text evidence="1">Belongs to the cytochrome P450 family.</text>
</comment>
<proteinExistence type="inferred from homology"/>
<dbReference type="PANTHER" id="PTHR46696">
    <property type="entry name" value="P450, PUTATIVE (EUROFUNG)-RELATED"/>
    <property type="match status" value="1"/>
</dbReference>
<dbReference type="AlphaFoldDB" id="A0A5C8USL3"/>
<dbReference type="EMBL" id="VRMG01000006">
    <property type="protein sequence ID" value="TXN30601.1"/>
    <property type="molecule type" value="Genomic_DNA"/>
</dbReference>
<keyword evidence="3" id="KW-1185">Reference proteome</keyword>
<gene>
    <name evidence="2" type="ORF">FVP33_08750</name>
</gene>
<evidence type="ECO:0000313" key="3">
    <source>
        <dbReference type="Proteomes" id="UP000321379"/>
    </source>
</evidence>
<dbReference type="InterPro" id="IPR036396">
    <property type="entry name" value="Cyt_P450_sf"/>
</dbReference>
<organism evidence="2 3">
    <name type="scientific">Lacisediminihabitans profunda</name>
    <dbReference type="NCBI Taxonomy" id="2594790"/>
    <lineage>
        <taxon>Bacteria</taxon>
        <taxon>Bacillati</taxon>
        <taxon>Actinomycetota</taxon>
        <taxon>Actinomycetes</taxon>
        <taxon>Micrococcales</taxon>
        <taxon>Microbacteriaceae</taxon>
        <taxon>Lacisediminihabitans</taxon>
    </lineage>
</organism>
<comment type="caution">
    <text evidence="2">The sequence shown here is derived from an EMBL/GenBank/DDBJ whole genome shotgun (WGS) entry which is preliminary data.</text>
</comment>
<reference evidence="2 3" key="1">
    <citation type="submission" date="2019-08" db="EMBL/GenBank/DDBJ databases">
        <title>Bacterial whole genome sequence for Glaciihabitans sp. CHu50b-6-2.</title>
        <authorList>
            <person name="Jin L."/>
        </authorList>
    </citation>
    <scope>NUCLEOTIDE SEQUENCE [LARGE SCALE GENOMIC DNA]</scope>
    <source>
        <strain evidence="2 3">CHu50b-6-2</strain>
    </source>
</reference>
<dbReference type="Pfam" id="PF00067">
    <property type="entry name" value="p450"/>
    <property type="match status" value="1"/>
</dbReference>
<dbReference type="RefSeq" id="WP_147783283.1">
    <property type="nucleotide sequence ID" value="NZ_VRMG01000006.1"/>
</dbReference>
<accession>A0A5C8USL3</accession>
<dbReference type="InterPro" id="IPR001128">
    <property type="entry name" value="Cyt_P450"/>
</dbReference>
<dbReference type="Proteomes" id="UP000321379">
    <property type="component" value="Unassembled WGS sequence"/>
</dbReference>
<name>A0A5C8USL3_9MICO</name>
<evidence type="ECO:0000256" key="1">
    <source>
        <dbReference type="ARBA" id="ARBA00010617"/>
    </source>
</evidence>